<comment type="caution">
    <text evidence="2">The sequence shown here is derived from an EMBL/GenBank/DDBJ whole genome shotgun (WGS) entry which is preliminary data.</text>
</comment>
<feature type="transmembrane region" description="Helical" evidence="1">
    <location>
        <begin position="46"/>
        <end position="70"/>
    </location>
</feature>
<dbReference type="AlphaFoldDB" id="A0A0L8VAB6"/>
<sequence>MRRSKRNINKMRFGFLPGLLLPLVMFLAMYLARYNEVGFWEYVQNLWRFFMLIKLLTLCVLPNLLLFLYFIRMKYDLAARGVLMATFLYAFFVVISKVL</sequence>
<proteinExistence type="predicted"/>
<keyword evidence="3" id="KW-1185">Reference proteome</keyword>
<feature type="transmembrane region" description="Helical" evidence="1">
    <location>
        <begin position="12"/>
        <end position="34"/>
    </location>
</feature>
<keyword evidence="1" id="KW-0472">Membrane</keyword>
<protein>
    <submittedName>
        <fullName evidence="2">Uncharacterized protein</fullName>
    </submittedName>
</protein>
<reference evidence="3" key="1">
    <citation type="submission" date="2015-07" db="EMBL/GenBank/DDBJ databases">
        <title>Genome sequencing of Sunxiuqinia dokdonensis strain SK.</title>
        <authorList>
            <person name="Ahn S."/>
            <person name="Kim B.-C."/>
        </authorList>
    </citation>
    <scope>NUCLEOTIDE SEQUENCE [LARGE SCALE GENOMIC DNA]</scope>
    <source>
        <strain evidence="3">SK</strain>
    </source>
</reference>
<dbReference type="Proteomes" id="UP000036958">
    <property type="component" value="Unassembled WGS sequence"/>
</dbReference>
<keyword evidence="1" id="KW-1133">Transmembrane helix</keyword>
<dbReference type="EMBL" id="LGIA01000142">
    <property type="protein sequence ID" value="KOH45401.1"/>
    <property type="molecule type" value="Genomic_DNA"/>
</dbReference>
<evidence type="ECO:0000313" key="2">
    <source>
        <dbReference type="EMBL" id="KOH45401.1"/>
    </source>
</evidence>
<organism evidence="2 3">
    <name type="scientific">Sunxiuqinia dokdonensis</name>
    <dbReference type="NCBI Taxonomy" id="1409788"/>
    <lineage>
        <taxon>Bacteria</taxon>
        <taxon>Pseudomonadati</taxon>
        <taxon>Bacteroidota</taxon>
        <taxon>Bacteroidia</taxon>
        <taxon>Marinilabiliales</taxon>
        <taxon>Prolixibacteraceae</taxon>
        <taxon>Sunxiuqinia</taxon>
    </lineage>
</organism>
<gene>
    <name evidence="2" type="ORF">NC99_17770</name>
</gene>
<dbReference type="STRING" id="1409788.NC99_17770"/>
<keyword evidence="1" id="KW-0812">Transmembrane</keyword>
<accession>A0A0L8VAB6</accession>
<name>A0A0L8VAB6_9BACT</name>
<evidence type="ECO:0000256" key="1">
    <source>
        <dbReference type="SAM" id="Phobius"/>
    </source>
</evidence>
<evidence type="ECO:0000313" key="3">
    <source>
        <dbReference type="Proteomes" id="UP000036958"/>
    </source>
</evidence>
<feature type="transmembrane region" description="Helical" evidence="1">
    <location>
        <begin position="77"/>
        <end position="95"/>
    </location>
</feature>